<dbReference type="AlphaFoldDB" id="A0A9Q6IDE4"/>
<dbReference type="Gene3D" id="3.40.605.10">
    <property type="entry name" value="Aldehyde Dehydrogenase, Chain A, domain 1"/>
    <property type="match status" value="1"/>
</dbReference>
<dbReference type="GO" id="GO:0016620">
    <property type="term" value="F:oxidoreductase activity, acting on the aldehyde or oxo group of donors, NAD or NADP as acceptor"/>
    <property type="evidence" value="ECO:0007669"/>
    <property type="project" value="InterPro"/>
</dbReference>
<name>A0A9Q6IDE4_9PSED</name>
<dbReference type="Pfam" id="PF00171">
    <property type="entry name" value="Aldedh"/>
    <property type="match status" value="1"/>
</dbReference>
<evidence type="ECO:0000259" key="2">
    <source>
        <dbReference type="Pfam" id="PF00171"/>
    </source>
</evidence>
<feature type="domain" description="Aldehyde dehydrogenase" evidence="2">
    <location>
        <begin position="19"/>
        <end position="444"/>
    </location>
</feature>
<accession>A0A9Q6IDE4</accession>
<proteinExistence type="predicted"/>
<dbReference type="EMBL" id="QJRN01000015">
    <property type="protein sequence ID" value="PYC32432.1"/>
    <property type="molecule type" value="Genomic_DNA"/>
</dbReference>
<dbReference type="RefSeq" id="WP_110653035.1">
    <property type="nucleotide sequence ID" value="NZ_QJRN01000015.1"/>
</dbReference>
<protein>
    <submittedName>
        <fullName evidence="3">Aldehyde dehydrogenase</fullName>
    </submittedName>
</protein>
<organism evidence="3 4">
    <name type="scientific">Pseudomonas protegens</name>
    <dbReference type="NCBI Taxonomy" id="380021"/>
    <lineage>
        <taxon>Bacteria</taxon>
        <taxon>Pseudomonadati</taxon>
        <taxon>Pseudomonadota</taxon>
        <taxon>Gammaproteobacteria</taxon>
        <taxon>Pseudomonadales</taxon>
        <taxon>Pseudomonadaceae</taxon>
        <taxon>Pseudomonas</taxon>
    </lineage>
</organism>
<dbReference type="SUPFAM" id="SSF53720">
    <property type="entry name" value="ALDH-like"/>
    <property type="match status" value="1"/>
</dbReference>
<dbReference type="InterPro" id="IPR016163">
    <property type="entry name" value="Ald_DH_C"/>
</dbReference>
<dbReference type="PANTHER" id="PTHR11699">
    <property type="entry name" value="ALDEHYDE DEHYDROGENASE-RELATED"/>
    <property type="match status" value="1"/>
</dbReference>
<dbReference type="Gene3D" id="3.40.309.10">
    <property type="entry name" value="Aldehyde Dehydrogenase, Chain A, domain 2"/>
    <property type="match status" value="1"/>
</dbReference>
<evidence type="ECO:0000256" key="1">
    <source>
        <dbReference type="ARBA" id="ARBA00023002"/>
    </source>
</evidence>
<dbReference type="InterPro" id="IPR015590">
    <property type="entry name" value="Aldehyde_DH_dom"/>
</dbReference>
<evidence type="ECO:0000313" key="4">
    <source>
        <dbReference type="Proteomes" id="UP000248188"/>
    </source>
</evidence>
<evidence type="ECO:0000313" key="3">
    <source>
        <dbReference type="EMBL" id="PYC32432.1"/>
    </source>
</evidence>
<comment type="caution">
    <text evidence="3">The sequence shown here is derived from an EMBL/GenBank/DDBJ whole genome shotgun (WGS) entry which is preliminary data.</text>
</comment>
<dbReference type="Proteomes" id="UP000248188">
    <property type="component" value="Unassembled WGS sequence"/>
</dbReference>
<dbReference type="InterPro" id="IPR016162">
    <property type="entry name" value="Ald_DH_N"/>
</dbReference>
<gene>
    <name evidence="3" type="ORF">DMX08_23090</name>
</gene>
<dbReference type="InterPro" id="IPR016161">
    <property type="entry name" value="Ald_DH/histidinol_DH"/>
</dbReference>
<reference evidence="3 4" key="1">
    <citation type="submission" date="2018-06" db="EMBL/GenBank/DDBJ databases">
        <title>Pseudomonas diversity within urban Lake Michigan freshwaters.</title>
        <authorList>
            <person name="Batrich M."/>
            <person name="Hatzopoulos T."/>
            <person name="Putonti C."/>
        </authorList>
    </citation>
    <scope>NUCLEOTIDE SEQUENCE [LARGE SCALE GENOMIC DNA]</scope>
    <source>
        <strain evidence="3 4">MB-090624</strain>
    </source>
</reference>
<keyword evidence="1" id="KW-0560">Oxidoreductase</keyword>
<sequence length="481" mass="52356">MKLHHPSNTGYFINPYYYSSRSNRYAQVLDPATHEYLGTIPLCAQTEVQAAIAAASDAYQEWRQCSANHRAEQLQILAGSIERSIERNLEIARLLSRETGTPLSRAINELAQCPQILRRYAQQVEEHAVSGHSTAQQSVLYEPYGVSVHILSSNSAILLMCQTVAAALAAGNSCIIKPAQSATLCSLKFSEHFNALLPGLVCCVPGDASTAQLLVQSPSTQVVAFTGSVAAGNAVAVTCAELMKPCLLETDGSSSLIVSTHSPLEIAAAYAAQATFHFKREKQHSVQRLFVVDEVHDHFVDLCLEHLEKLRLAQHLGEIQMTPLSGETAHNKVIRLICDASTKGATLICGGRVPSEQPIGWFYEPTIITGVNNEMAILHEVCPGPVTAIVRARDFSHALQLANDSSPNAQSSLFSSDIKEVIAASEQLEANTLWINPPPFDEQKPSYSALSLSGPDNSFKRSGLDVFRRTKRLIIHVPHET</sequence>